<evidence type="ECO:0000256" key="1">
    <source>
        <dbReference type="ARBA" id="ARBA00023015"/>
    </source>
</evidence>
<dbReference type="CDD" id="cd07377">
    <property type="entry name" value="WHTH_GntR"/>
    <property type="match status" value="1"/>
</dbReference>
<sequence length="237" mass="27627">MLNNSLPLYKQIANKIKEDIIAASMNKGDAIPSELKLSKMYDVSRVTIRQAIKLLINEGLLYSVQGSGTYIGHERIDHNILQLQGFTEEMDNLQHDSKNEVLEFQLMTAPDEVRKILELEKEAKVYYIKRLRQADNEPLLVEESYLPSKLFPDLSINVMEKSKYQYIEQKGFQIDKRYGELIPILPTSELKSLLQLTEDTPLLYLKAFTTFKNGQRFEFSNVYYHPQKYNFKFISSK</sequence>
<keyword evidence="1" id="KW-0805">Transcription regulation</keyword>
<evidence type="ECO:0000256" key="3">
    <source>
        <dbReference type="ARBA" id="ARBA00023163"/>
    </source>
</evidence>
<dbReference type="Gene3D" id="1.10.10.10">
    <property type="entry name" value="Winged helix-like DNA-binding domain superfamily/Winged helix DNA-binding domain"/>
    <property type="match status" value="1"/>
</dbReference>
<dbReference type="SMART" id="SM00345">
    <property type="entry name" value="HTH_GNTR"/>
    <property type="match status" value="1"/>
</dbReference>
<comment type="caution">
    <text evidence="5">The sequence shown here is derived from an EMBL/GenBank/DDBJ whole genome shotgun (WGS) entry which is preliminary data.</text>
</comment>
<dbReference type="RefSeq" id="WP_077602463.1">
    <property type="nucleotide sequence ID" value="NZ_BJYM01000016.1"/>
</dbReference>
<organism evidence="5 6">
    <name type="scientific">Oceanobacillus sojae</name>
    <dbReference type="NCBI Taxonomy" id="582851"/>
    <lineage>
        <taxon>Bacteria</taxon>
        <taxon>Bacillati</taxon>
        <taxon>Bacillota</taxon>
        <taxon>Bacilli</taxon>
        <taxon>Bacillales</taxon>
        <taxon>Bacillaceae</taxon>
        <taxon>Oceanobacillus</taxon>
    </lineage>
</organism>
<dbReference type="GO" id="GO:0003677">
    <property type="term" value="F:DNA binding"/>
    <property type="evidence" value="ECO:0007669"/>
    <property type="project" value="UniProtKB-KW"/>
</dbReference>
<dbReference type="Gene3D" id="3.40.1410.10">
    <property type="entry name" value="Chorismate lyase-like"/>
    <property type="match status" value="1"/>
</dbReference>
<dbReference type="Proteomes" id="UP000321558">
    <property type="component" value="Unassembled WGS sequence"/>
</dbReference>
<dbReference type="AlphaFoldDB" id="A0A511ZN08"/>
<dbReference type="PANTHER" id="PTHR44846">
    <property type="entry name" value="MANNOSYL-D-GLYCERATE TRANSPORT/METABOLISM SYSTEM REPRESSOR MNGR-RELATED"/>
    <property type="match status" value="1"/>
</dbReference>
<protein>
    <submittedName>
        <fullName evidence="5">XRE family transcriptional regulator</fullName>
    </submittedName>
</protein>
<dbReference type="InterPro" id="IPR036388">
    <property type="entry name" value="WH-like_DNA-bd_sf"/>
</dbReference>
<dbReference type="EMBL" id="BJYM01000016">
    <property type="protein sequence ID" value="GEN88827.1"/>
    <property type="molecule type" value="Genomic_DNA"/>
</dbReference>
<dbReference type="InterPro" id="IPR036390">
    <property type="entry name" value="WH_DNA-bd_sf"/>
</dbReference>
<dbReference type="STRING" id="582851.GCA_900162665_01729"/>
<dbReference type="PRINTS" id="PR00035">
    <property type="entry name" value="HTHGNTR"/>
</dbReference>
<dbReference type="Pfam" id="PF00392">
    <property type="entry name" value="GntR"/>
    <property type="match status" value="1"/>
</dbReference>
<evidence type="ECO:0000313" key="5">
    <source>
        <dbReference type="EMBL" id="GEN88827.1"/>
    </source>
</evidence>
<dbReference type="SUPFAM" id="SSF46785">
    <property type="entry name" value="Winged helix' DNA-binding domain"/>
    <property type="match status" value="1"/>
</dbReference>
<feature type="domain" description="HTH gntR-type" evidence="4">
    <location>
        <begin position="6"/>
        <end position="74"/>
    </location>
</feature>
<dbReference type="GO" id="GO:0003700">
    <property type="term" value="F:DNA-binding transcription factor activity"/>
    <property type="evidence" value="ECO:0007669"/>
    <property type="project" value="InterPro"/>
</dbReference>
<name>A0A511ZN08_9BACI</name>
<dbReference type="Pfam" id="PF07702">
    <property type="entry name" value="UTRA"/>
    <property type="match status" value="1"/>
</dbReference>
<dbReference type="InterPro" id="IPR050679">
    <property type="entry name" value="Bact_HTH_transcr_reg"/>
</dbReference>
<dbReference type="PROSITE" id="PS50949">
    <property type="entry name" value="HTH_GNTR"/>
    <property type="match status" value="1"/>
</dbReference>
<dbReference type="PANTHER" id="PTHR44846:SF1">
    <property type="entry name" value="MANNOSYL-D-GLYCERATE TRANSPORT_METABOLISM SYSTEM REPRESSOR MNGR-RELATED"/>
    <property type="match status" value="1"/>
</dbReference>
<evidence type="ECO:0000259" key="4">
    <source>
        <dbReference type="PROSITE" id="PS50949"/>
    </source>
</evidence>
<dbReference type="InterPro" id="IPR011663">
    <property type="entry name" value="UTRA"/>
</dbReference>
<keyword evidence="2" id="KW-0238">DNA-binding</keyword>
<evidence type="ECO:0000256" key="2">
    <source>
        <dbReference type="ARBA" id="ARBA00023125"/>
    </source>
</evidence>
<dbReference type="OrthoDB" id="9815017at2"/>
<dbReference type="SMART" id="SM00866">
    <property type="entry name" value="UTRA"/>
    <property type="match status" value="1"/>
</dbReference>
<dbReference type="SUPFAM" id="SSF64288">
    <property type="entry name" value="Chorismate lyase-like"/>
    <property type="match status" value="1"/>
</dbReference>
<accession>A0A511ZN08</accession>
<dbReference type="InterPro" id="IPR028978">
    <property type="entry name" value="Chorismate_lyase_/UTRA_dom_sf"/>
</dbReference>
<reference evidence="5 6" key="1">
    <citation type="submission" date="2019-07" db="EMBL/GenBank/DDBJ databases">
        <title>Whole genome shotgun sequence of Oceanobacillus sojae NBRC 105379.</title>
        <authorList>
            <person name="Hosoyama A."/>
            <person name="Uohara A."/>
            <person name="Ohji S."/>
            <person name="Ichikawa N."/>
        </authorList>
    </citation>
    <scope>NUCLEOTIDE SEQUENCE [LARGE SCALE GENOMIC DNA]</scope>
    <source>
        <strain evidence="5 6">NBRC 105379</strain>
    </source>
</reference>
<gene>
    <name evidence="5" type="ORF">OSO01_35660</name>
</gene>
<evidence type="ECO:0000313" key="6">
    <source>
        <dbReference type="Proteomes" id="UP000321558"/>
    </source>
</evidence>
<dbReference type="InterPro" id="IPR000524">
    <property type="entry name" value="Tscrpt_reg_HTH_GntR"/>
</dbReference>
<keyword evidence="6" id="KW-1185">Reference proteome</keyword>
<keyword evidence="3" id="KW-0804">Transcription</keyword>
<proteinExistence type="predicted"/>
<dbReference type="GO" id="GO:0045892">
    <property type="term" value="P:negative regulation of DNA-templated transcription"/>
    <property type="evidence" value="ECO:0007669"/>
    <property type="project" value="TreeGrafter"/>
</dbReference>